<dbReference type="STRING" id="2018661.A0A2A2J4E1"/>
<accession>A0A2A2J4E1</accession>
<evidence type="ECO:0000313" key="1">
    <source>
        <dbReference type="EMBL" id="PAV56646.1"/>
    </source>
</evidence>
<protein>
    <submittedName>
        <fullName evidence="1">Uncharacterized protein</fullName>
    </submittedName>
</protein>
<evidence type="ECO:0000313" key="2">
    <source>
        <dbReference type="Proteomes" id="UP000218231"/>
    </source>
</evidence>
<keyword evidence="2" id="KW-1185">Reference proteome</keyword>
<reference evidence="1 2" key="1">
    <citation type="journal article" date="2017" name="Curr. Biol.">
        <title>Genome architecture and evolution of a unichromosomal asexual nematode.</title>
        <authorList>
            <person name="Fradin H."/>
            <person name="Zegar C."/>
            <person name="Gutwein M."/>
            <person name="Lucas J."/>
            <person name="Kovtun M."/>
            <person name="Corcoran D."/>
            <person name="Baugh L.R."/>
            <person name="Kiontke K."/>
            <person name="Gunsalus K."/>
            <person name="Fitch D.H."/>
            <person name="Piano F."/>
        </authorList>
    </citation>
    <scope>NUCLEOTIDE SEQUENCE [LARGE SCALE GENOMIC DNA]</scope>
    <source>
        <strain evidence="1">PF1309</strain>
    </source>
</reference>
<dbReference type="Proteomes" id="UP000218231">
    <property type="component" value="Unassembled WGS sequence"/>
</dbReference>
<sequence>MNGPLKIAAGDKQLYAHNQSPNYMTPFNGSSSLLNYRRRSSQFNQIDQIEAPNEPSVSRRINMLLPELPAGILRHLYVNNHLSRYEQRRCSENVVTRFKQQECGRSRSEEKKERSKSISVKWSVDELSSSECWYANSYTNSTSEDCISCISGRATPSLASDTSSILDFSSFNFFFQTKTVDIPLSLLIEHLLFVEAFGRVWVAGWTKQLEDKGYRHSFSFADELIQVGNTPIRGIDNIPDVFYTSSMGPEPISLTLRITPYAKIIRLKKPINPNKEIGIVVHKNKNRIGSVEPDSIASRRGVPIHMTAVSKRDKKTYAVITEANERRLDPFAKNNAFERITCDISKGAEFLIVVQPFDLIKEIKRSILTQKRPFRQFMPPY</sequence>
<proteinExistence type="predicted"/>
<dbReference type="AlphaFoldDB" id="A0A2A2J4E1"/>
<name>A0A2A2J4E1_9BILA</name>
<comment type="caution">
    <text evidence="1">The sequence shown here is derived from an EMBL/GenBank/DDBJ whole genome shotgun (WGS) entry which is preliminary data.</text>
</comment>
<gene>
    <name evidence="1" type="ORF">WR25_08073</name>
</gene>
<dbReference type="OrthoDB" id="6126662at2759"/>
<dbReference type="EMBL" id="LIAE01010683">
    <property type="protein sequence ID" value="PAV56646.1"/>
    <property type="molecule type" value="Genomic_DNA"/>
</dbReference>
<organism evidence="1 2">
    <name type="scientific">Diploscapter pachys</name>
    <dbReference type="NCBI Taxonomy" id="2018661"/>
    <lineage>
        <taxon>Eukaryota</taxon>
        <taxon>Metazoa</taxon>
        <taxon>Ecdysozoa</taxon>
        <taxon>Nematoda</taxon>
        <taxon>Chromadorea</taxon>
        <taxon>Rhabditida</taxon>
        <taxon>Rhabditina</taxon>
        <taxon>Rhabditomorpha</taxon>
        <taxon>Rhabditoidea</taxon>
        <taxon>Rhabditidae</taxon>
        <taxon>Diploscapter</taxon>
    </lineage>
</organism>